<dbReference type="EMBL" id="JAWXYG010000005">
    <property type="protein sequence ID" value="KAK4273202.1"/>
    <property type="molecule type" value="Genomic_DNA"/>
</dbReference>
<protein>
    <submittedName>
        <fullName evidence="1">Uncharacterized protein</fullName>
    </submittedName>
</protein>
<comment type="caution">
    <text evidence="1">The sequence shown here is derived from an EMBL/GenBank/DDBJ whole genome shotgun (WGS) entry which is preliminary data.</text>
</comment>
<evidence type="ECO:0000313" key="2">
    <source>
        <dbReference type="Proteomes" id="UP001293593"/>
    </source>
</evidence>
<dbReference type="AlphaFoldDB" id="A0AAE1MM99"/>
<gene>
    <name evidence="1" type="ORF">QN277_021649</name>
</gene>
<organism evidence="1 2">
    <name type="scientific">Acacia crassicarpa</name>
    <name type="common">northern wattle</name>
    <dbReference type="NCBI Taxonomy" id="499986"/>
    <lineage>
        <taxon>Eukaryota</taxon>
        <taxon>Viridiplantae</taxon>
        <taxon>Streptophyta</taxon>
        <taxon>Embryophyta</taxon>
        <taxon>Tracheophyta</taxon>
        <taxon>Spermatophyta</taxon>
        <taxon>Magnoliopsida</taxon>
        <taxon>eudicotyledons</taxon>
        <taxon>Gunneridae</taxon>
        <taxon>Pentapetalae</taxon>
        <taxon>rosids</taxon>
        <taxon>fabids</taxon>
        <taxon>Fabales</taxon>
        <taxon>Fabaceae</taxon>
        <taxon>Caesalpinioideae</taxon>
        <taxon>mimosoid clade</taxon>
        <taxon>Acacieae</taxon>
        <taxon>Acacia</taxon>
    </lineage>
</organism>
<keyword evidence="2" id="KW-1185">Reference proteome</keyword>
<name>A0AAE1MM99_9FABA</name>
<evidence type="ECO:0000313" key="1">
    <source>
        <dbReference type="EMBL" id="KAK4273202.1"/>
    </source>
</evidence>
<sequence>MSVIEGEVLTSPQPLGETAVDGEKSMEVGAVADGGSKKCLGKTSPEAAWGRLISQCSQITIEDNEFK</sequence>
<proteinExistence type="predicted"/>
<dbReference type="Proteomes" id="UP001293593">
    <property type="component" value="Unassembled WGS sequence"/>
</dbReference>
<reference evidence="1" key="1">
    <citation type="submission" date="2023-10" db="EMBL/GenBank/DDBJ databases">
        <title>Chromosome-level genome of the transformable northern wattle, Acacia crassicarpa.</title>
        <authorList>
            <person name="Massaro I."/>
            <person name="Sinha N.R."/>
            <person name="Poethig S."/>
            <person name="Leichty A.R."/>
        </authorList>
    </citation>
    <scope>NUCLEOTIDE SEQUENCE</scope>
    <source>
        <strain evidence="1">Acra3RX</strain>
        <tissue evidence="1">Leaf</tissue>
    </source>
</reference>
<accession>A0AAE1MM99</accession>